<dbReference type="OrthoDB" id="9425590at2759"/>
<evidence type="ECO:0000256" key="10">
    <source>
        <dbReference type="ARBA" id="ARBA00084094"/>
    </source>
</evidence>
<evidence type="ECO:0000313" key="13">
    <source>
        <dbReference type="EMBL" id="PZC73451.1"/>
    </source>
</evidence>
<dbReference type="GO" id="GO:0006508">
    <property type="term" value="P:proteolysis"/>
    <property type="evidence" value="ECO:0007669"/>
    <property type="project" value="UniProtKB-KW"/>
</dbReference>
<gene>
    <name evidence="13" type="primary">HaOG200454</name>
    <name evidence="13" type="ORF">B5X24_HaOG200454</name>
</gene>
<dbReference type="SMART" id="SM00020">
    <property type="entry name" value="Tryp_SPc"/>
    <property type="match status" value="1"/>
</dbReference>
<dbReference type="Pfam" id="PF00089">
    <property type="entry name" value="Trypsin"/>
    <property type="match status" value="1"/>
</dbReference>
<dbReference type="Proteomes" id="UP000249218">
    <property type="component" value="Unassembled WGS sequence"/>
</dbReference>
<evidence type="ECO:0000256" key="5">
    <source>
        <dbReference type="ARBA" id="ARBA00022825"/>
    </source>
</evidence>
<evidence type="ECO:0000256" key="7">
    <source>
        <dbReference type="ARBA" id="ARBA00023240"/>
    </source>
</evidence>
<keyword evidence="14" id="KW-1185">Reference proteome</keyword>
<dbReference type="FunFam" id="2.40.10.10:FF:000002">
    <property type="entry name" value="Transmembrane protease serine"/>
    <property type="match status" value="1"/>
</dbReference>
<dbReference type="PRINTS" id="PR00722">
    <property type="entry name" value="CHYMOTRYPSIN"/>
</dbReference>
<dbReference type="PROSITE" id="PS00134">
    <property type="entry name" value="TRYPSIN_HIS"/>
    <property type="match status" value="1"/>
</dbReference>
<dbReference type="PANTHER" id="PTHR24276:SF91">
    <property type="entry name" value="AT26814P-RELATED"/>
    <property type="match status" value="1"/>
</dbReference>
<evidence type="ECO:0000256" key="2">
    <source>
        <dbReference type="ARBA" id="ARBA00022656"/>
    </source>
</evidence>
<dbReference type="AlphaFoldDB" id="A0A2W1BGR2"/>
<proteinExistence type="inferred from homology"/>
<dbReference type="InterPro" id="IPR050430">
    <property type="entry name" value="Peptidase_S1"/>
</dbReference>
<feature type="signal peptide" evidence="11">
    <location>
        <begin position="1"/>
        <end position="16"/>
    </location>
</feature>
<keyword evidence="4" id="KW-0378">Hydrolase</keyword>
<evidence type="ECO:0000256" key="4">
    <source>
        <dbReference type="ARBA" id="ARBA00022801"/>
    </source>
</evidence>
<evidence type="ECO:0000256" key="9">
    <source>
        <dbReference type="ARBA" id="ARBA00055534"/>
    </source>
</evidence>
<comment type="function">
    <text evidence="9">Fibrinolytic activity; shows preferential cleavage of Arg-Gly bonds in all three fibrinogen chains. Contact with the caterpillars causes severe bleeding, due the anticoagulant effect of the protein.</text>
</comment>
<dbReference type="PANTHER" id="PTHR24276">
    <property type="entry name" value="POLYSERASE-RELATED"/>
    <property type="match status" value="1"/>
</dbReference>
<feature type="domain" description="Peptidase S1" evidence="12">
    <location>
        <begin position="24"/>
        <end position="258"/>
    </location>
</feature>
<evidence type="ECO:0000256" key="6">
    <source>
        <dbReference type="ARBA" id="ARBA00023157"/>
    </source>
</evidence>
<dbReference type="GO" id="GO:0090729">
    <property type="term" value="F:toxin activity"/>
    <property type="evidence" value="ECO:0007669"/>
    <property type="project" value="UniProtKB-KW"/>
</dbReference>
<comment type="subcellular location">
    <subcellularLocation>
        <location evidence="1">Secreted</location>
        <location evidence="1">Extracellular space</location>
    </subcellularLocation>
</comment>
<sequence>MRVIAVLALCVAAVAAMPSGPQRIVGGSLTTIDQYPGIVAILYSFNLINYFQSCGGSILNNRSILTAAHCTVDTPAIRFAFRAGSSFASRDGVVYNVQHIINHPAYNLAAFLDYDIAIMRSATVIVRENNVSPVSIAGPNYNLDDNEVVWAAGWGVTETGWPSEQLRHVQVYTINQEICRSRYSNKYIITDNMLCSGVLDVGVRDQCSQDSGGPLYHFGRSGPVVVGVCSFGEGCGLKEYPGVNARVSRVSAWIESNA</sequence>
<dbReference type="SUPFAM" id="SSF50494">
    <property type="entry name" value="Trypsin-like serine proteases"/>
    <property type="match status" value="1"/>
</dbReference>
<reference evidence="13 14" key="1">
    <citation type="journal article" date="2017" name="BMC Biol.">
        <title>Genomic innovations, transcriptional plasticity and gene loss underlying the evolution and divergence of two highly polyphagous and invasive Helicoverpa pest species.</title>
        <authorList>
            <person name="Pearce S.L."/>
            <person name="Clarke D.F."/>
            <person name="East P.D."/>
            <person name="Elfekih S."/>
            <person name="Gordon K.H."/>
            <person name="Jermiin L.S."/>
            <person name="McGaughran A."/>
            <person name="Oakeshott J.G."/>
            <person name="Papanikolaou A."/>
            <person name="Perera O.P."/>
            <person name="Rane R.V."/>
            <person name="Richards S."/>
            <person name="Tay W.T."/>
            <person name="Walsh T.K."/>
            <person name="Anderson A."/>
            <person name="Anderson C.J."/>
            <person name="Asgari S."/>
            <person name="Board P.G."/>
            <person name="Bretschneider A."/>
            <person name="Campbell P.M."/>
            <person name="Chertemps T."/>
            <person name="Christeller J.T."/>
            <person name="Coppin C.W."/>
            <person name="Downes S.J."/>
            <person name="Duan G."/>
            <person name="Farnsworth C.A."/>
            <person name="Good R.T."/>
            <person name="Han L.B."/>
            <person name="Han Y.C."/>
            <person name="Hatje K."/>
            <person name="Horne I."/>
            <person name="Huang Y.P."/>
            <person name="Hughes D.S."/>
            <person name="Jacquin-Joly E."/>
            <person name="James W."/>
            <person name="Jhangiani S."/>
            <person name="Kollmar M."/>
            <person name="Kuwar S.S."/>
            <person name="Li S."/>
            <person name="Liu N.Y."/>
            <person name="Maibeche M.T."/>
            <person name="Miller J.R."/>
            <person name="Montagne N."/>
            <person name="Perry T."/>
            <person name="Qu J."/>
            <person name="Song S.V."/>
            <person name="Sutton G.G."/>
            <person name="Vogel H."/>
            <person name="Walenz B.P."/>
            <person name="Xu W."/>
            <person name="Zhang H.J."/>
            <person name="Zou Z."/>
            <person name="Batterham P."/>
            <person name="Edwards O.R."/>
            <person name="Feyereisen R."/>
            <person name="Gibbs R.A."/>
            <person name="Heckel D.G."/>
            <person name="McGrath A."/>
            <person name="Robin C."/>
            <person name="Scherer S.E."/>
            <person name="Worley K.C."/>
            <person name="Wu Y.D."/>
        </authorList>
    </citation>
    <scope>NUCLEOTIDE SEQUENCE [LARGE SCALE GENOMIC DNA]</scope>
    <source>
        <strain evidence="13">Harm_GR_Male_#8</strain>
        <tissue evidence="13">Whole organism</tissue>
    </source>
</reference>
<comment type="similarity">
    <text evidence="8">Belongs to the peptidase S1 family. CLIP subfamily.</text>
</comment>
<dbReference type="GO" id="GO:0005576">
    <property type="term" value="C:extracellular region"/>
    <property type="evidence" value="ECO:0007669"/>
    <property type="project" value="UniProtKB-SubCell"/>
</dbReference>
<dbReference type="InterPro" id="IPR001314">
    <property type="entry name" value="Peptidase_S1A"/>
</dbReference>
<keyword evidence="11" id="KW-0732">Signal</keyword>
<dbReference type="InterPro" id="IPR018114">
    <property type="entry name" value="TRYPSIN_HIS"/>
</dbReference>
<dbReference type="FunFam" id="2.40.10.10:FF:000068">
    <property type="entry name" value="transmembrane protease serine 2"/>
    <property type="match status" value="1"/>
</dbReference>
<keyword evidence="6" id="KW-1015">Disulfide bond</keyword>
<evidence type="ECO:0000256" key="11">
    <source>
        <dbReference type="SAM" id="SignalP"/>
    </source>
</evidence>
<evidence type="ECO:0000256" key="8">
    <source>
        <dbReference type="ARBA" id="ARBA00024195"/>
    </source>
</evidence>
<evidence type="ECO:0000259" key="12">
    <source>
        <dbReference type="PROSITE" id="PS50240"/>
    </source>
</evidence>
<dbReference type="InterPro" id="IPR043504">
    <property type="entry name" value="Peptidase_S1_PA_chymotrypsin"/>
</dbReference>
<keyword evidence="3" id="KW-0645">Protease</keyword>
<feature type="chain" id="PRO_5015880806" description="Peptidase S1 domain-containing protein" evidence="11">
    <location>
        <begin position="17"/>
        <end position="258"/>
    </location>
</feature>
<evidence type="ECO:0000256" key="1">
    <source>
        <dbReference type="ARBA" id="ARBA00004239"/>
    </source>
</evidence>
<dbReference type="Gene3D" id="2.40.10.10">
    <property type="entry name" value="Trypsin-like serine proteases"/>
    <property type="match status" value="1"/>
</dbReference>
<accession>A0A2W1BGR2</accession>
<name>A0A2W1BGR2_HELAM</name>
<keyword evidence="7" id="KW-1199">Hemostasis impairing toxin</keyword>
<keyword evidence="5" id="KW-0720">Serine protease</keyword>
<dbReference type="PROSITE" id="PS50240">
    <property type="entry name" value="TRYPSIN_DOM"/>
    <property type="match status" value="1"/>
</dbReference>
<dbReference type="GO" id="GO:0004252">
    <property type="term" value="F:serine-type endopeptidase activity"/>
    <property type="evidence" value="ECO:0007669"/>
    <property type="project" value="InterPro"/>
</dbReference>
<keyword evidence="10" id="KW-1205">Fibrinolytic toxin</keyword>
<keyword evidence="2" id="KW-0800">Toxin</keyword>
<evidence type="ECO:0000313" key="14">
    <source>
        <dbReference type="Proteomes" id="UP000249218"/>
    </source>
</evidence>
<dbReference type="InterPro" id="IPR009003">
    <property type="entry name" value="Peptidase_S1_PA"/>
</dbReference>
<dbReference type="EMBL" id="KZ150104">
    <property type="protein sequence ID" value="PZC73451.1"/>
    <property type="molecule type" value="Genomic_DNA"/>
</dbReference>
<organism evidence="13 14">
    <name type="scientific">Helicoverpa armigera</name>
    <name type="common">Cotton bollworm</name>
    <name type="synonym">Heliothis armigera</name>
    <dbReference type="NCBI Taxonomy" id="29058"/>
    <lineage>
        <taxon>Eukaryota</taxon>
        <taxon>Metazoa</taxon>
        <taxon>Ecdysozoa</taxon>
        <taxon>Arthropoda</taxon>
        <taxon>Hexapoda</taxon>
        <taxon>Insecta</taxon>
        <taxon>Pterygota</taxon>
        <taxon>Neoptera</taxon>
        <taxon>Endopterygota</taxon>
        <taxon>Lepidoptera</taxon>
        <taxon>Glossata</taxon>
        <taxon>Ditrysia</taxon>
        <taxon>Noctuoidea</taxon>
        <taxon>Noctuidae</taxon>
        <taxon>Heliothinae</taxon>
        <taxon>Helicoverpa</taxon>
    </lineage>
</organism>
<dbReference type="CDD" id="cd00190">
    <property type="entry name" value="Tryp_SPc"/>
    <property type="match status" value="1"/>
</dbReference>
<evidence type="ECO:0000256" key="3">
    <source>
        <dbReference type="ARBA" id="ARBA00022670"/>
    </source>
</evidence>
<protein>
    <recommendedName>
        <fullName evidence="12">Peptidase S1 domain-containing protein</fullName>
    </recommendedName>
</protein>
<dbReference type="InterPro" id="IPR001254">
    <property type="entry name" value="Trypsin_dom"/>
</dbReference>